<feature type="domain" description="Protein kinase" evidence="11">
    <location>
        <begin position="1"/>
        <end position="230"/>
    </location>
</feature>
<comment type="caution">
    <text evidence="12">The sequence shown here is derived from an EMBL/GenBank/DDBJ whole genome shotgun (WGS) entry which is preliminary data.</text>
</comment>
<dbReference type="Gene3D" id="1.10.510.10">
    <property type="entry name" value="Transferase(Phosphotransferase) domain 1"/>
    <property type="match status" value="1"/>
</dbReference>
<dbReference type="GO" id="GO:0005524">
    <property type="term" value="F:ATP binding"/>
    <property type="evidence" value="ECO:0007669"/>
    <property type="project" value="UniProtKB-KW"/>
</dbReference>
<dbReference type="PROSITE" id="PS50011">
    <property type="entry name" value="PROTEIN_KINASE_DOM"/>
    <property type="match status" value="1"/>
</dbReference>
<dbReference type="PANTHER" id="PTHR43895">
    <property type="entry name" value="CALCIUM/CALMODULIN-DEPENDENT PROTEIN KINASE KINASE-RELATED"/>
    <property type="match status" value="1"/>
</dbReference>
<dbReference type="AlphaFoldDB" id="A0AAD1UAV2"/>
<dbReference type="GO" id="GO:0004674">
    <property type="term" value="F:protein serine/threonine kinase activity"/>
    <property type="evidence" value="ECO:0007669"/>
    <property type="project" value="UniProtKB-KW"/>
</dbReference>
<reference evidence="12" key="1">
    <citation type="submission" date="2023-07" db="EMBL/GenBank/DDBJ databases">
        <authorList>
            <consortium name="AG Swart"/>
            <person name="Singh M."/>
            <person name="Singh A."/>
            <person name="Seah K."/>
            <person name="Emmerich C."/>
        </authorList>
    </citation>
    <scope>NUCLEOTIDE SEQUENCE</scope>
    <source>
        <strain evidence="12">DP1</strain>
    </source>
</reference>
<evidence type="ECO:0000256" key="8">
    <source>
        <dbReference type="ARBA" id="ARBA00047899"/>
    </source>
</evidence>
<dbReference type="InterPro" id="IPR000719">
    <property type="entry name" value="Prot_kinase_dom"/>
</dbReference>
<keyword evidence="5" id="KW-0547">Nucleotide-binding</keyword>
<evidence type="ECO:0000256" key="6">
    <source>
        <dbReference type="ARBA" id="ARBA00022777"/>
    </source>
</evidence>
<name>A0AAD1UAV2_EUPCR</name>
<evidence type="ECO:0000256" key="3">
    <source>
        <dbReference type="ARBA" id="ARBA00022527"/>
    </source>
</evidence>
<keyword evidence="3" id="KW-0723">Serine/threonine-protein kinase</keyword>
<dbReference type="InterPro" id="IPR011009">
    <property type="entry name" value="Kinase-like_dom_sf"/>
</dbReference>
<evidence type="ECO:0000256" key="1">
    <source>
        <dbReference type="ARBA" id="ARBA00011245"/>
    </source>
</evidence>
<evidence type="ECO:0000313" key="13">
    <source>
        <dbReference type="Proteomes" id="UP001295684"/>
    </source>
</evidence>
<keyword evidence="7" id="KW-0067">ATP-binding</keyword>
<comment type="catalytic activity">
    <reaction evidence="9">
        <text>L-seryl-[protein] + ATP = O-phospho-L-seryl-[protein] + ADP + H(+)</text>
        <dbReference type="Rhea" id="RHEA:17989"/>
        <dbReference type="Rhea" id="RHEA-COMP:9863"/>
        <dbReference type="Rhea" id="RHEA-COMP:11604"/>
        <dbReference type="ChEBI" id="CHEBI:15378"/>
        <dbReference type="ChEBI" id="CHEBI:29999"/>
        <dbReference type="ChEBI" id="CHEBI:30616"/>
        <dbReference type="ChEBI" id="CHEBI:83421"/>
        <dbReference type="ChEBI" id="CHEBI:456216"/>
        <dbReference type="EC" id="2.7.11.1"/>
    </reaction>
</comment>
<evidence type="ECO:0000256" key="7">
    <source>
        <dbReference type="ARBA" id="ARBA00022840"/>
    </source>
</evidence>
<dbReference type="EC" id="2.7.11.1" evidence="2"/>
<protein>
    <recommendedName>
        <fullName evidence="2">non-specific serine/threonine protein kinase</fullName>
        <ecNumber evidence="2">2.7.11.1</ecNumber>
    </recommendedName>
</protein>
<evidence type="ECO:0000256" key="4">
    <source>
        <dbReference type="ARBA" id="ARBA00022679"/>
    </source>
</evidence>
<accession>A0AAD1UAV2</accession>
<evidence type="ECO:0000256" key="10">
    <source>
        <dbReference type="SAM" id="MobiDB-lite"/>
    </source>
</evidence>
<evidence type="ECO:0000259" key="11">
    <source>
        <dbReference type="PROSITE" id="PS50011"/>
    </source>
</evidence>
<gene>
    <name evidence="12" type="ORF">ECRASSUSDP1_LOCUS6664</name>
</gene>
<dbReference type="PROSITE" id="PS00108">
    <property type="entry name" value="PROTEIN_KINASE_ST"/>
    <property type="match status" value="1"/>
</dbReference>
<dbReference type="Pfam" id="PF00069">
    <property type="entry name" value="Pkinase"/>
    <property type="match status" value="1"/>
</dbReference>
<dbReference type="InterPro" id="IPR008271">
    <property type="entry name" value="Ser/Thr_kinase_AS"/>
</dbReference>
<dbReference type="SMART" id="SM00220">
    <property type="entry name" value="S_TKc"/>
    <property type="match status" value="1"/>
</dbReference>
<dbReference type="GO" id="GO:0007165">
    <property type="term" value="P:signal transduction"/>
    <property type="evidence" value="ECO:0007669"/>
    <property type="project" value="TreeGrafter"/>
</dbReference>
<proteinExistence type="predicted"/>
<dbReference type="SUPFAM" id="SSF56112">
    <property type="entry name" value="Protein kinase-like (PK-like)"/>
    <property type="match status" value="1"/>
</dbReference>
<evidence type="ECO:0000313" key="12">
    <source>
        <dbReference type="EMBL" id="CAI2365315.1"/>
    </source>
</evidence>
<dbReference type="FunFam" id="1.10.510.10:FF:000571">
    <property type="entry name" value="Maternal embryonic leucine zipper kinase"/>
    <property type="match status" value="1"/>
</dbReference>
<dbReference type="Proteomes" id="UP001295684">
    <property type="component" value="Unassembled WGS sequence"/>
</dbReference>
<sequence length="419" mass="48126">MGNHLELIEKEVEALRTLSHQNITKILDSGISELVTSSKSKEVYFIALELAHGGELFDFLMVTEPFNEMVARYFFRQLIEGLEYMHSKGYSHRDMKAENILFDKDFNLKIADFGTSSKIQVNKTMVGTQNFMAPEVLANKEYHGHAIDIFGAGLILFLMVTGSIPFERAEKSDSFYTHLYYCKSSKFWKSHSQEGEGSLSKEIKSLISDLFNPHPIRRLSISEIKTHPWYEGEVPDYDEILEEFKTRKQTKEEKELEESKLAAQEVPDENTDRDDSVFDGNISRGIGESDSEDNVPEIDRKCLEFDPDFSSHTKFFSTCDLEDLWYTAAQFVKTYTKDVTFSSTEYNLCTRWIHGLEDEECDNLDNAVNEASIHILKVNDVGKYCVEAFLLCGSKPEFHVFYNKMKIAFLGKINCSQDD</sequence>
<dbReference type="EMBL" id="CAMPGE010006469">
    <property type="protein sequence ID" value="CAI2365315.1"/>
    <property type="molecule type" value="Genomic_DNA"/>
</dbReference>
<keyword evidence="6" id="KW-0418">Kinase</keyword>
<evidence type="ECO:0000256" key="5">
    <source>
        <dbReference type="ARBA" id="ARBA00022741"/>
    </source>
</evidence>
<feature type="region of interest" description="Disordered" evidence="10">
    <location>
        <begin position="248"/>
        <end position="294"/>
    </location>
</feature>
<comment type="catalytic activity">
    <reaction evidence="8">
        <text>L-threonyl-[protein] + ATP = O-phospho-L-threonyl-[protein] + ADP + H(+)</text>
        <dbReference type="Rhea" id="RHEA:46608"/>
        <dbReference type="Rhea" id="RHEA-COMP:11060"/>
        <dbReference type="Rhea" id="RHEA-COMP:11605"/>
        <dbReference type="ChEBI" id="CHEBI:15378"/>
        <dbReference type="ChEBI" id="CHEBI:30013"/>
        <dbReference type="ChEBI" id="CHEBI:30616"/>
        <dbReference type="ChEBI" id="CHEBI:61977"/>
        <dbReference type="ChEBI" id="CHEBI:456216"/>
        <dbReference type="EC" id="2.7.11.1"/>
    </reaction>
</comment>
<feature type="compositionally biased region" description="Basic and acidic residues" evidence="10">
    <location>
        <begin position="248"/>
        <end position="260"/>
    </location>
</feature>
<organism evidence="12 13">
    <name type="scientific">Euplotes crassus</name>
    <dbReference type="NCBI Taxonomy" id="5936"/>
    <lineage>
        <taxon>Eukaryota</taxon>
        <taxon>Sar</taxon>
        <taxon>Alveolata</taxon>
        <taxon>Ciliophora</taxon>
        <taxon>Intramacronucleata</taxon>
        <taxon>Spirotrichea</taxon>
        <taxon>Hypotrichia</taxon>
        <taxon>Euplotida</taxon>
        <taxon>Euplotidae</taxon>
        <taxon>Moneuplotes</taxon>
    </lineage>
</organism>
<keyword evidence="4" id="KW-0808">Transferase</keyword>
<comment type="subunit">
    <text evidence="1">Monomer.</text>
</comment>
<keyword evidence="13" id="KW-1185">Reference proteome</keyword>
<evidence type="ECO:0000256" key="9">
    <source>
        <dbReference type="ARBA" id="ARBA00048679"/>
    </source>
</evidence>
<dbReference type="PANTHER" id="PTHR43895:SF32">
    <property type="entry name" value="SERINE_THREONINE-PROTEIN KINASE CHK1"/>
    <property type="match status" value="1"/>
</dbReference>
<evidence type="ECO:0000256" key="2">
    <source>
        <dbReference type="ARBA" id="ARBA00012513"/>
    </source>
</evidence>